<evidence type="ECO:0000313" key="3">
    <source>
        <dbReference type="EMBL" id="MBN7799772.1"/>
    </source>
</evidence>
<dbReference type="PRINTS" id="PR01438">
    <property type="entry name" value="UNVRSLSTRESS"/>
</dbReference>
<dbReference type="InterPro" id="IPR006016">
    <property type="entry name" value="UspA"/>
</dbReference>
<reference evidence="3 4" key="1">
    <citation type="submission" date="2021-03" db="EMBL/GenBank/DDBJ databases">
        <title>novel species isolated from a fishpond in China.</title>
        <authorList>
            <person name="Lu H."/>
            <person name="Cai Z."/>
        </authorList>
    </citation>
    <scope>NUCLEOTIDE SEQUENCE [LARGE SCALE GENOMIC DNA]</scope>
    <source>
        <strain evidence="3 4">JCM 31546</strain>
    </source>
</reference>
<dbReference type="InterPro" id="IPR006015">
    <property type="entry name" value="Universal_stress_UspA"/>
</dbReference>
<dbReference type="Proteomes" id="UP000664698">
    <property type="component" value="Unassembled WGS sequence"/>
</dbReference>
<accession>A0ABS3BKG6</accession>
<dbReference type="EMBL" id="JAFKCW010000001">
    <property type="protein sequence ID" value="MBN7799772.1"/>
    <property type="molecule type" value="Genomic_DNA"/>
</dbReference>
<sequence length="274" mass="30162">MKIVLVPFDFSPHSLAALQTARRISAKNQAKIICVTVIPSEVDWDLLSDEAKAKHPDLIEQQQEALDVLPGYIKSVAPVKSQFEQVIKIGVPYEQILRVAEQMAVNLIVIGAHGKGYTSGSFVGSTLQRVIRLASCPVLAVKQPLDGNAFRKIAFASVFNPLGKSAFEKILPLARVFKSSIHLLFVNTPEHFTTSTKSDQDMAEYWRGHEQFVIHRHVVNDVDAEHGIRSFCDKVGIKLVGVASGDHLHTPAYQIGTTETLIFKSELGVLSLKA</sequence>
<organism evidence="3 4">
    <name type="scientific">Algoriphagus aestuariicola</name>
    <dbReference type="NCBI Taxonomy" id="1852016"/>
    <lineage>
        <taxon>Bacteria</taxon>
        <taxon>Pseudomonadati</taxon>
        <taxon>Bacteroidota</taxon>
        <taxon>Cytophagia</taxon>
        <taxon>Cytophagales</taxon>
        <taxon>Cyclobacteriaceae</taxon>
        <taxon>Algoriphagus</taxon>
    </lineage>
</organism>
<evidence type="ECO:0000256" key="1">
    <source>
        <dbReference type="ARBA" id="ARBA00008791"/>
    </source>
</evidence>
<feature type="domain" description="UspA" evidence="2">
    <location>
        <begin position="1"/>
        <end position="142"/>
    </location>
</feature>
<gene>
    <name evidence="3" type="ORF">J0A67_02815</name>
</gene>
<evidence type="ECO:0000259" key="2">
    <source>
        <dbReference type="Pfam" id="PF00582"/>
    </source>
</evidence>
<comment type="similarity">
    <text evidence="1">Belongs to the universal stress protein A family.</text>
</comment>
<dbReference type="PANTHER" id="PTHR46268">
    <property type="entry name" value="STRESS RESPONSE PROTEIN NHAX"/>
    <property type="match status" value="1"/>
</dbReference>
<dbReference type="RefSeq" id="WP_206567750.1">
    <property type="nucleotide sequence ID" value="NZ_JAFKCW010000001.1"/>
</dbReference>
<name>A0ABS3BKG6_9BACT</name>
<comment type="caution">
    <text evidence="3">The sequence shown here is derived from an EMBL/GenBank/DDBJ whole genome shotgun (WGS) entry which is preliminary data.</text>
</comment>
<proteinExistence type="inferred from homology"/>
<dbReference type="PANTHER" id="PTHR46268:SF22">
    <property type="entry name" value="SENSOR PROTEIN KDPD-RELATED"/>
    <property type="match status" value="1"/>
</dbReference>
<protein>
    <submittedName>
        <fullName evidence="3">Universal stress protein</fullName>
    </submittedName>
</protein>
<dbReference type="SUPFAM" id="SSF52402">
    <property type="entry name" value="Adenine nucleotide alpha hydrolases-like"/>
    <property type="match status" value="2"/>
</dbReference>
<keyword evidence="4" id="KW-1185">Reference proteome</keyword>
<dbReference type="Pfam" id="PF00582">
    <property type="entry name" value="Usp"/>
    <property type="match status" value="1"/>
</dbReference>
<dbReference type="Gene3D" id="3.40.50.12370">
    <property type="match status" value="1"/>
</dbReference>
<evidence type="ECO:0000313" key="4">
    <source>
        <dbReference type="Proteomes" id="UP000664698"/>
    </source>
</evidence>
<dbReference type="CDD" id="cd00293">
    <property type="entry name" value="USP-like"/>
    <property type="match status" value="1"/>
</dbReference>